<feature type="region of interest" description="Disordered" evidence="1">
    <location>
        <begin position="88"/>
        <end position="114"/>
    </location>
</feature>
<evidence type="ECO:0000256" key="1">
    <source>
        <dbReference type="SAM" id="MobiDB-lite"/>
    </source>
</evidence>
<reference evidence="2" key="1">
    <citation type="journal article" date="2022" name="G3 (Bethesda)">
        <title>High quality genome of the basidiomycete yeast Dioszegia hungarica PDD-24b-2 isolated from cloud water.</title>
        <authorList>
            <person name="Jarrige D."/>
            <person name="Haridas S."/>
            <person name="Bleykasten-Grosshans C."/>
            <person name="Joly M."/>
            <person name="Nadalig T."/>
            <person name="Sancelme M."/>
            <person name="Vuilleumier S."/>
            <person name="Grigoriev I.V."/>
            <person name="Amato P."/>
            <person name="Bringel F."/>
        </authorList>
    </citation>
    <scope>NUCLEOTIDE SEQUENCE</scope>
    <source>
        <strain evidence="2">PDD-24b-2</strain>
    </source>
</reference>
<dbReference type="AlphaFoldDB" id="A0AA38LTM5"/>
<sequence length="215" mass="23760">MPTPRFTDITGYCYDEATDGYLTCTVTHPSEISIASQNLTIPVDDVKFSNLSCTGLEGRYDAYRILWIPNPETEPGYTGRISHIVRGQAPSSTSAAPLEPDDSLGAYMTPEQSQDREPGIFKIVRSLGLTADRKIVLSSLPAPSEGEKGVLPDNLIRPQWDGTWMTAKGLKWWAGETDEQYAHDPEIATTAITEDMFAIEPQEVDFGDLPWNFDA</sequence>
<dbReference type="RefSeq" id="XP_052942478.1">
    <property type="nucleotide sequence ID" value="XM_053088050.1"/>
</dbReference>
<dbReference type="GeneID" id="77727255"/>
<evidence type="ECO:0000313" key="3">
    <source>
        <dbReference type="Proteomes" id="UP001164286"/>
    </source>
</evidence>
<dbReference type="EMBL" id="JAKWFO010000014">
    <property type="protein sequence ID" value="KAI9632701.1"/>
    <property type="molecule type" value="Genomic_DNA"/>
</dbReference>
<proteinExistence type="predicted"/>
<keyword evidence="3" id="KW-1185">Reference proteome</keyword>
<dbReference type="Proteomes" id="UP001164286">
    <property type="component" value="Unassembled WGS sequence"/>
</dbReference>
<evidence type="ECO:0000313" key="2">
    <source>
        <dbReference type="EMBL" id="KAI9632701.1"/>
    </source>
</evidence>
<name>A0AA38LTM5_9TREE</name>
<comment type="caution">
    <text evidence="2">The sequence shown here is derived from an EMBL/GenBank/DDBJ whole genome shotgun (WGS) entry which is preliminary data.</text>
</comment>
<organism evidence="2 3">
    <name type="scientific">Dioszegia hungarica</name>
    <dbReference type="NCBI Taxonomy" id="4972"/>
    <lineage>
        <taxon>Eukaryota</taxon>
        <taxon>Fungi</taxon>
        <taxon>Dikarya</taxon>
        <taxon>Basidiomycota</taxon>
        <taxon>Agaricomycotina</taxon>
        <taxon>Tremellomycetes</taxon>
        <taxon>Tremellales</taxon>
        <taxon>Bulleribasidiaceae</taxon>
        <taxon>Dioszegia</taxon>
    </lineage>
</organism>
<gene>
    <name evidence="2" type="ORF">MKK02DRAFT_30451</name>
</gene>
<protein>
    <submittedName>
        <fullName evidence="2">Uncharacterized protein</fullName>
    </submittedName>
</protein>
<accession>A0AA38LTM5</accession>